<proteinExistence type="predicted"/>
<organism evidence="1">
    <name type="scientific">marine sediment metagenome</name>
    <dbReference type="NCBI Taxonomy" id="412755"/>
    <lineage>
        <taxon>unclassified sequences</taxon>
        <taxon>metagenomes</taxon>
        <taxon>ecological metagenomes</taxon>
    </lineage>
</organism>
<sequence>MTQPAIATLPVRRAPQDTHRLVPSRFPPVQAFDMAETADDLSAVMELEGWTNDRLSEPRLRRLPKEDWVHGRANASVVMAAFLHGSPEGCRFTSAALGA</sequence>
<gene>
    <name evidence="1" type="ORF">LCGC14_2471210</name>
</gene>
<evidence type="ECO:0000313" key="1">
    <source>
        <dbReference type="EMBL" id="KKL18868.1"/>
    </source>
</evidence>
<dbReference type="AlphaFoldDB" id="A0A0F9E493"/>
<dbReference type="EMBL" id="LAZR01038700">
    <property type="protein sequence ID" value="KKL18868.1"/>
    <property type="molecule type" value="Genomic_DNA"/>
</dbReference>
<protein>
    <submittedName>
        <fullName evidence="1">Uncharacterized protein</fullName>
    </submittedName>
</protein>
<name>A0A0F9E493_9ZZZZ</name>
<accession>A0A0F9E493</accession>
<comment type="caution">
    <text evidence="1">The sequence shown here is derived from an EMBL/GenBank/DDBJ whole genome shotgun (WGS) entry which is preliminary data.</text>
</comment>
<reference evidence="1" key="1">
    <citation type="journal article" date="2015" name="Nature">
        <title>Complex archaea that bridge the gap between prokaryotes and eukaryotes.</title>
        <authorList>
            <person name="Spang A."/>
            <person name="Saw J.H."/>
            <person name="Jorgensen S.L."/>
            <person name="Zaremba-Niedzwiedzka K."/>
            <person name="Martijn J."/>
            <person name="Lind A.E."/>
            <person name="van Eijk R."/>
            <person name="Schleper C."/>
            <person name="Guy L."/>
            <person name="Ettema T.J."/>
        </authorList>
    </citation>
    <scope>NUCLEOTIDE SEQUENCE</scope>
</reference>